<dbReference type="GO" id="GO:0006046">
    <property type="term" value="P:N-acetylglucosamine catabolic process"/>
    <property type="evidence" value="ECO:0007669"/>
    <property type="project" value="TreeGrafter"/>
</dbReference>
<feature type="binding site" evidence="8">
    <location>
        <position position="132"/>
    </location>
    <ligand>
        <name>Zn(2+)</name>
        <dbReference type="ChEBI" id="CHEBI:29105"/>
    </ligand>
</feature>
<keyword evidence="3 5" id="KW-0378">Hydrolase</keyword>
<feature type="binding site" evidence="8">
    <location>
        <position position="219"/>
    </location>
    <ligand>
        <name>Zn(2+)</name>
        <dbReference type="ChEBI" id="CHEBI:29105"/>
    </ligand>
</feature>
<evidence type="ECO:0000256" key="7">
    <source>
        <dbReference type="PIRSR" id="PIRSR038994-2"/>
    </source>
</evidence>
<accession>A0A562SXM8</accession>
<evidence type="ECO:0000259" key="9">
    <source>
        <dbReference type="Pfam" id="PF01979"/>
    </source>
</evidence>
<evidence type="ECO:0000256" key="8">
    <source>
        <dbReference type="PIRSR" id="PIRSR038994-3"/>
    </source>
</evidence>
<reference evidence="10 11" key="1">
    <citation type="submission" date="2019-07" db="EMBL/GenBank/DDBJ databases">
        <title>Genomic Encyclopedia of Archaeal and Bacterial Type Strains, Phase II (KMG-II): from individual species to whole genera.</title>
        <authorList>
            <person name="Goeker M."/>
        </authorList>
    </citation>
    <scope>NUCLEOTIDE SEQUENCE [LARGE SCALE GENOMIC DNA]</scope>
    <source>
        <strain evidence="10 11">ATCC BAA-252</strain>
    </source>
</reference>
<dbReference type="PANTHER" id="PTHR11113">
    <property type="entry name" value="N-ACETYLGLUCOSAMINE-6-PHOSPHATE DEACETYLASE"/>
    <property type="match status" value="1"/>
</dbReference>
<feature type="binding site" evidence="7">
    <location>
        <position position="230"/>
    </location>
    <ligand>
        <name>substrate</name>
    </ligand>
</feature>
<feature type="active site" description="Proton donor/acceptor" evidence="6">
    <location>
        <position position="278"/>
    </location>
</feature>
<comment type="cofactor">
    <cofactor evidence="8">
        <name>a divalent metal cation</name>
        <dbReference type="ChEBI" id="CHEBI:60240"/>
    </cofactor>
    <text evidence="8">Binds 1 divalent metal cation per subunit.</text>
</comment>
<sequence>MSARLKAFVGASIFDGERIHKDCALLTHGGTVECLVRAETIPPTYERVELNGGILAPGFVDLQVNGGGGVMFNDAPTLGTLKTIAEAHRTLGATSILPTLITDDTAHVHAAIRAAEQAIEARVPGITGLHLEGPHLSLARKGAHSADLIRQMSAEDLLILLEAADRLPVLKITVAPESVSCEQIRALCQKGVIVSLGHTDAGYDICRTAAEAGARCVTHLFNAQSQLGNREPGVVGAALDLGNLSAGLIADTIHVHSASMRLALRAKQGPGQIFLVSDAMATAGSDIDHFLLNHRKIIRSGHRLTLEDGTLAGAHLDLATAIRNLVQLCAVPVEQALAMATSWPAKLIGLSGQIGRFSEGARADIVHLSSDLRLQTVY</sequence>
<evidence type="ECO:0000256" key="6">
    <source>
        <dbReference type="PIRSR" id="PIRSR038994-1"/>
    </source>
</evidence>
<dbReference type="SUPFAM" id="SSF51556">
    <property type="entry name" value="Metallo-dependent hydrolases"/>
    <property type="match status" value="1"/>
</dbReference>
<evidence type="ECO:0000256" key="3">
    <source>
        <dbReference type="ARBA" id="ARBA00022801"/>
    </source>
</evidence>
<dbReference type="PANTHER" id="PTHR11113:SF14">
    <property type="entry name" value="N-ACETYLGLUCOSAMINE-6-PHOSPHATE DEACETYLASE"/>
    <property type="match status" value="1"/>
</dbReference>
<dbReference type="GO" id="GO:0046872">
    <property type="term" value="F:metal ion binding"/>
    <property type="evidence" value="ECO:0007669"/>
    <property type="project" value="UniProtKB-KW"/>
</dbReference>
<dbReference type="Gene3D" id="2.30.40.10">
    <property type="entry name" value="Urease, subunit C, domain 1"/>
    <property type="match status" value="1"/>
</dbReference>
<evidence type="ECO:0000313" key="10">
    <source>
        <dbReference type="EMBL" id="TWI86021.1"/>
    </source>
</evidence>
<dbReference type="OrthoDB" id="9776488at2"/>
<dbReference type="Gene3D" id="3.20.20.140">
    <property type="entry name" value="Metal-dependent hydrolases"/>
    <property type="match status" value="1"/>
</dbReference>
<dbReference type="InterPro" id="IPR003764">
    <property type="entry name" value="GlcNAc_6-P_deAcase"/>
</dbReference>
<dbReference type="PIRSF" id="PIRSF038994">
    <property type="entry name" value="NagA"/>
    <property type="match status" value="1"/>
</dbReference>
<keyword evidence="4 5" id="KW-0119">Carbohydrate metabolism</keyword>
<dbReference type="NCBIfam" id="TIGR00221">
    <property type="entry name" value="nagA"/>
    <property type="match status" value="1"/>
</dbReference>
<keyword evidence="11" id="KW-1185">Reference proteome</keyword>
<feature type="binding site" evidence="7">
    <location>
        <position position="254"/>
    </location>
    <ligand>
        <name>substrate</name>
    </ligand>
</feature>
<feature type="binding site" evidence="7">
    <location>
        <begin position="311"/>
        <end position="313"/>
    </location>
    <ligand>
        <name>substrate</name>
    </ligand>
</feature>
<name>A0A562SXM8_9HYPH</name>
<evidence type="ECO:0000313" key="11">
    <source>
        <dbReference type="Proteomes" id="UP000320593"/>
    </source>
</evidence>
<dbReference type="EMBL" id="VLLF01000006">
    <property type="protein sequence ID" value="TWI86021.1"/>
    <property type="molecule type" value="Genomic_DNA"/>
</dbReference>
<dbReference type="GO" id="GO:0008448">
    <property type="term" value="F:N-acetylglucosamine-6-phosphate deacetylase activity"/>
    <property type="evidence" value="ECO:0007669"/>
    <property type="project" value="InterPro"/>
</dbReference>
<dbReference type="RefSeq" id="WP_145344157.1">
    <property type="nucleotide sequence ID" value="NZ_SMLY01000083.1"/>
</dbReference>
<feature type="binding site" evidence="7">
    <location>
        <begin position="222"/>
        <end position="223"/>
    </location>
    <ligand>
        <name>substrate</name>
    </ligand>
</feature>
<dbReference type="AlphaFoldDB" id="A0A562SXM8"/>
<evidence type="ECO:0000256" key="4">
    <source>
        <dbReference type="ARBA" id="ARBA00023277"/>
    </source>
</evidence>
<protein>
    <submittedName>
        <fullName evidence="10">N-acetylglucosamine 6-phosphate deacetylase</fullName>
    </submittedName>
</protein>
<gene>
    <name evidence="10" type="ORF">JM93_02728</name>
</gene>
<dbReference type="SUPFAM" id="SSF51338">
    <property type="entry name" value="Composite domain of metallo-dependent hydrolases"/>
    <property type="match status" value="1"/>
</dbReference>
<feature type="binding site" evidence="7">
    <location>
        <position position="143"/>
    </location>
    <ligand>
        <name>substrate</name>
    </ligand>
</feature>
<feature type="binding site" evidence="8">
    <location>
        <position position="198"/>
    </location>
    <ligand>
        <name>Zn(2+)</name>
        <dbReference type="ChEBI" id="CHEBI:29105"/>
    </ligand>
</feature>
<evidence type="ECO:0000256" key="5">
    <source>
        <dbReference type="PIRNR" id="PIRNR038994"/>
    </source>
</evidence>
<dbReference type="Proteomes" id="UP000320593">
    <property type="component" value="Unassembled WGS sequence"/>
</dbReference>
<comment type="similarity">
    <text evidence="1 5">Belongs to the metallo-dependent hydrolases superfamily. NagA family.</text>
</comment>
<feature type="domain" description="Amidohydrolase-related" evidence="9">
    <location>
        <begin position="54"/>
        <end position="368"/>
    </location>
</feature>
<dbReference type="InterPro" id="IPR006680">
    <property type="entry name" value="Amidohydro-rel"/>
</dbReference>
<comment type="caution">
    <text evidence="10">The sequence shown here is derived from an EMBL/GenBank/DDBJ whole genome shotgun (WGS) entry which is preliminary data.</text>
</comment>
<proteinExistence type="inferred from homology"/>
<evidence type="ECO:0000256" key="2">
    <source>
        <dbReference type="ARBA" id="ARBA00022723"/>
    </source>
</evidence>
<dbReference type="InterPro" id="IPR011059">
    <property type="entry name" value="Metal-dep_hydrolase_composite"/>
</dbReference>
<organism evidence="10 11">
    <name type="scientific">Roseibium hamelinense</name>
    <dbReference type="NCBI Taxonomy" id="150831"/>
    <lineage>
        <taxon>Bacteria</taxon>
        <taxon>Pseudomonadati</taxon>
        <taxon>Pseudomonadota</taxon>
        <taxon>Alphaproteobacteria</taxon>
        <taxon>Hyphomicrobiales</taxon>
        <taxon>Stappiaceae</taxon>
        <taxon>Roseibium</taxon>
    </lineage>
</organism>
<keyword evidence="2 8" id="KW-0479">Metal-binding</keyword>
<evidence type="ECO:0000256" key="1">
    <source>
        <dbReference type="ARBA" id="ARBA00010716"/>
    </source>
</evidence>
<dbReference type="InterPro" id="IPR032466">
    <property type="entry name" value="Metal_Hydrolase"/>
</dbReference>
<dbReference type="CDD" id="cd00854">
    <property type="entry name" value="NagA"/>
    <property type="match status" value="1"/>
</dbReference>
<dbReference type="Pfam" id="PF01979">
    <property type="entry name" value="Amidohydro_1"/>
    <property type="match status" value="1"/>
</dbReference>